<dbReference type="Proteomes" id="UP000515369">
    <property type="component" value="Chromosome"/>
</dbReference>
<name>A0A7G5H5D4_9BACT</name>
<evidence type="ECO:0000313" key="2">
    <source>
        <dbReference type="EMBL" id="QMW06326.1"/>
    </source>
</evidence>
<dbReference type="AlphaFoldDB" id="A0A7G5H5D4"/>
<gene>
    <name evidence="2" type="ORF">H3H32_16270</name>
</gene>
<reference evidence="2 3" key="1">
    <citation type="submission" date="2020-07" db="EMBL/GenBank/DDBJ databases">
        <title>Spirosoma foliorum sp. nov., isolated from the leaves on the Nejang mountain Korea, Republic of.</title>
        <authorList>
            <person name="Ho H."/>
            <person name="Lee Y.-J."/>
            <person name="Nurcahyanto D.-A."/>
            <person name="Kim S.-G."/>
        </authorList>
    </citation>
    <scope>NUCLEOTIDE SEQUENCE [LARGE SCALE GENOMIC DNA]</scope>
    <source>
        <strain evidence="2 3">PL0136</strain>
    </source>
</reference>
<keyword evidence="1" id="KW-0812">Transmembrane</keyword>
<feature type="transmembrane region" description="Helical" evidence="1">
    <location>
        <begin position="6"/>
        <end position="34"/>
    </location>
</feature>
<dbReference type="RefSeq" id="WP_182463695.1">
    <property type="nucleotide sequence ID" value="NZ_CP059732.1"/>
</dbReference>
<evidence type="ECO:0000256" key="1">
    <source>
        <dbReference type="SAM" id="Phobius"/>
    </source>
</evidence>
<evidence type="ECO:0000313" key="3">
    <source>
        <dbReference type="Proteomes" id="UP000515369"/>
    </source>
</evidence>
<organism evidence="2 3">
    <name type="scientific">Spirosoma foliorum</name>
    <dbReference type="NCBI Taxonomy" id="2710596"/>
    <lineage>
        <taxon>Bacteria</taxon>
        <taxon>Pseudomonadati</taxon>
        <taxon>Bacteroidota</taxon>
        <taxon>Cytophagia</taxon>
        <taxon>Cytophagales</taxon>
        <taxon>Cytophagaceae</taxon>
        <taxon>Spirosoma</taxon>
    </lineage>
</organism>
<protein>
    <submittedName>
        <fullName evidence="2">Uncharacterized protein</fullName>
    </submittedName>
</protein>
<keyword evidence="3" id="KW-1185">Reference proteome</keyword>
<keyword evidence="1" id="KW-0472">Membrane</keyword>
<dbReference type="EMBL" id="CP059732">
    <property type="protein sequence ID" value="QMW06326.1"/>
    <property type="molecule type" value="Genomic_DNA"/>
</dbReference>
<dbReference type="KEGG" id="sfol:H3H32_16270"/>
<feature type="transmembrane region" description="Helical" evidence="1">
    <location>
        <begin position="55"/>
        <end position="78"/>
    </location>
</feature>
<keyword evidence="1" id="KW-1133">Transmembrane helix</keyword>
<sequence>METVKLSLAIVGSLFLLGLLAFVICFGPSTYRFLRDDPDFRVYLHAKFQRILRRLPTWQEVLIMAVIYALGYLAFHFINASY</sequence>
<accession>A0A7G5H5D4</accession>
<proteinExistence type="predicted"/>